<dbReference type="Gene3D" id="3.20.20.80">
    <property type="entry name" value="Glycosidases"/>
    <property type="match status" value="1"/>
</dbReference>
<dbReference type="CDD" id="cd06547">
    <property type="entry name" value="GH85_ENGase"/>
    <property type="match status" value="1"/>
</dbReference>
<dbReference type="STRING" id="574566.I0YPH4"/>
<dbReference type="KEGG" id="csl:COCSUDRAFT_18686"/>
<dbReference type="EMBL" id="AGSI01000016">
    <property type="protein sequence ID" value="EIE20293.1"/>
    <property type="molecule type" value="Genomic_DNA"/>
</dbReference>
<dbReference type="GeneID" id="17038269"/>
<dbReference type="GO" id="GO:0005829">
    <property type="term" value="C:cytosol"/>
    <property type="evidence" value="ECO:0007669"/>
    <property type="project" value="UniProtKB-SubCell"/>
</dbReference>
<dbReference type="AlphaFoldDB" id="I0YPH4"/>
<sequence>RLLVCHDMANGYHSDAFPQGCGDDNAYYLTHWHVIDAFIYFSHHFVTIPCPTWINSAHRHGVQVLGTFITEWKEGAEKCRQLFASSDSAEQTAHQLAAIAAFFRFEGWLINIECDLEASLIPNLLHFLRLLTQLMRQQCPRSQVIWYDAVTTEGKLIWQNTLNDLNRPFLDATDAIFINYSWKAGTPLEAAAAAGERKQDVYMGIDVFGRGTFGGGQLNCNVAAAAARQQGLGVALFAPGWVYEGNTGDWRLLAEQLWSSLAAVLGPPRALIAELPFVTSFCPGLGPAVYRSVHSCSHDQSSIKITLSF</sequence>
<feature type="non-terminal residue" evidence="2">
    <location>
        <position position="1"/>
    </location>
</feature>
<dbReference type="eggNOG" id="KOG2331">
    <property type="taxonomic scope" value="Eukaryota"/>
</dbReference>
<dbReference type="PANTHER" id="PTHR13246">
    <property type="entry name" value="ENDO BETA N-ACETYLGLUCOSAMINIDASE"/>
    <property type="match status" value="1"/>
</dbReference>
<proteinExistence type="predicted"/>
<dbReference type="PANTHER" id="PTHR13246:SF1">
    <property type="entry name" value="CYTOSOLIC ENDO-BETA-N-ACETYLGLUCOSAMINIDASE"/>
    <property type="match status" value="1"/>
</dbReference>
<dbReference type="InterPro" id="IPR005201">
    <property type="entry name" value="TIM_ENGase"/>
</dbReference>
<reference evidence="2 3" key="1">
    <citation type="journal article" date="2012" name="Genome Biol.">
        <title>The genome of the polar eukaryotic microalga coccomyxa subellipsoidea reveals traits of cold adaptation.</title>
        <authorList>
            <person name="Blanc G."/>
            <person name="Agarkova I."/>
            <person name="Grimwood J."/>
            <person name="Kuo A."/>
            <person name="Brueggeman A."/>
            <person name="Dunigan D."/>
            <person name="Gurnon J."/>
            <person name="Ladunga I."/>
            <person name="Lindquist E."/>
            <person name="Lucas S."/>
            <person name="Pangilinan J."/>
            <person name="Proschold T."/>
            <person name="Salamov A."/>
            <person name="Schmutz J."/>
            <person name="Weeks D."/>
            <person name="Yamada T."/>
            <person name="Claverie J.M."/>
            <person name="Grigoriev I."/>
            <person name="Van Etten J."/>
            <person name="Lomsadze A."/>
            <person name="Borodovsky M."/>
        </authorList>
    </citation>
    <scope>NUCLEOTIDE SEQUENCE [LARGE SCALE GENOMIC DNA]</scope>
    <source>
        <strain evidence="2 3">C-169</strain>
    </source>
</reference>
<comment type="caution">
    <text evidence="2">The sequence shown here is derived from an EMBL/GenBank/DDBJ whole genome shotgun (WGS) entry which is preliminary data.</text>
</comment>
<feature type="domain" description="Cytosolic endo-beta-N-acetylglucosaminidase TIM barrel" evidence="1">
    <location>
        <begin position="12"/>
        <end position="287"/>
    </location>
</feature>
<evidence type="ECO:0000313" key="2">
    <source>
        <dbReference type="EMBL" id="EIE20293.1"/>
    </source>
</evidence>
<evidence type="ECO:0000313" key="3">
    <source>
        <dbReference type="Proteomes" id="UP000007264"/>
    </source>
</evidence>
<organism evidence="2 3">
    <name type="scientific">Coccomyxa subellipsoidea (strain C-169)</name>
    <name type="common">Green microalga</name>
    <dbReference type="NCBI Taxonomy" id="574566"/>
    <lineage>
        <taxon>Eukaryota</taxon>
        <taxon>Viridiplantae</taxon>
        <taxon>Chlorophyta</taxon>
        <taxon>core chlorophytes</taxon>
        <taxon>Trebouxiophyceae</taxon>
        <taxon>Trebouxiophyceae incertae sedis</taxon>
        <taxon>Coccomyxaceae</taxon>
        <taxon>Coccomyxa</taxon>
        <taxon>Coccomyxa subellipsoidea</taxon>
    </lineage>
</organism>
<dbReference type="InterPro" id="IPR032979">
    <property type="entry name" value="ENGase"/>
</dbReference>
<keyword evidence="2" id="KW-0378">Hydrolase</keyword>
<gene>
    <name evidence="2" type="ORF">COCSUDRAFT_18686</name>
</gene>
<evidence type="ECO:0000259" key="1">
    <source>
        <dbReference type="Pfam" id="PF03644"/>
    </source>
</evidence>
<name>I0YPH4_COCSC</name>
<protein>
    <submittedName>
        <fullName evidence="2">Glycoside hydrolase</fullName>
    </submittedName>
</protein>
<accession>I0YPH4</accession>
<dbReference type="RefSeq" id="XP_005644837.1">
    <property type="nucleotide sequence ID" value="XM_005644780.1"/>
</dbReference>
<dbReference type="Pfam" id="PF03644">
    <property type="entry name" value="Glyco_hydro_85"/>
    <property type="match status" value="1"/>
</dbReference>
<dbReference type="GO" id="GO:0033925">
    <property type="term" value="F:mannosyl-glycoprotein endo-beta-N-acetylglucosaminidase activity"/>
    <property type="evidence" value="ECO:0007669"/>
    <property type="project" value="UniProtKB-EC"/>
</dbReference>
<keyword evidence="3" id="KW-1185">Reference proteome</keyword>
<dbReference type="OrthoDB" id="284473at2759"/>
<dbReference type="Proteomes" id="UP000007264">
    <property type="component" value="Unassembled WGS sequence"/>
</dbReference>